<comment type="subcellular location">
    <subcellularLocation>
        <location evidence="1">Cell membrane</location>
        <topology evidence="1">Multi-pass membrane protein</topology>
    </subcellularLocation>
</comment>
<accession>A0A291RXU0</accession>
<dbReference type="Pfam" id="PF13396">
    <property type="entry name" value="PLDc_N"/>
    <property type="match status" value="1"/>
</dbReference>
<keyword evidence="4 6" id="KW-1133">Transmembrane helix</keyword>
<evidence type="ECO:0000256" key="2">
    <source>
        <dbReference type="ARBA" id="ARBA00022475"/>
    </source>
</evidence>
<keyword evidence="5 6" id="KW-0472">Membrane</keyword>
<evidence type="ECO:0000256" key="6">
    <source>
        <dbReference type="SAM" id="Phobius"/>
    </source>
</evidence>
<feature type="transmembrane region" description="Helical" evidence="6">
    <location>
        <begin position="20"/>
        <end position="44"/>
    </location>
</feature>
<evidence type="ECO:0000256" key="5">
    <source>
        <dbReference type="ARBA" id="ARBA00023136"/>
    </source>
</evidence>
<keyword evidence="3 6" id="KW-0812">Transmembrane</keyword>
<dbReference type="KEGG" id="ntp:CRH09_26745"/>
<proteinExistence type="predicted"/>
<feature type="transmembrane region" description="Helical" evidence="6">
    <location>
        <begin position="56"/>
        <end position="75"/>
    </location>
</feature>
<keyword evidence="2" id="KW-1003">Cell membrane</keyword>
<gene>
    <name evidence="8" type="ORF">CRH09_26745</name>
</gene>
<evidence type="ECO:0000259" key="7">
    <source>
        <dbReference type="Pfam" id="PF13396"/>
    </source>
</evidence>
<dbReference type="InterPro" id="IPR027379">
    <property type="entry name" value="CLS_N"/>
</dbReference>
<evidence type="ECO:0000256" key="4">
    <source>
        <dbReference type="ARBA" id="ARBA00022989"/>
    </source>
</evidence>
<evidence type="ECO:0000256" key="1">
    <source>
        <dbReference type="ARBA" id="ARBA00004651"/>
    </source>
</evidence>
<evidence type="ECO:0000313" key="9">
    <source>
        <dbReference type="Proteomes" id="UP000221961"/>
    </source>
</evidence>
<name>A0A291RXU0_9NOCA</name>
<evidence type="ECO:0000256" key="3">
    <source>
        <dbReference type="ARBA" id="ARBA00022692"/>
    </source>
</evidence>
<sequence length="89" mass="9311">MTLASTATLASAGETAASIAFVVFAIGFVLAAGVLFIAGVVSVLRSRNYMSGGKAIWILLMLAFPLLGPVTWFIWGRKSTFTSPAPTMV</sequence>
<evidence type="ECO:0000313" key="8">
    <source>
        <dbReference type="EMBL" id="ATL72127.1"/>
    </source>
</evidence>
<protein>
    <recommendedName>
        <fullName evidence="7">Cardiolipin synthase N-terminal domain-containing protein</fullName>
    </recommendedName>
</protein>
<dbReference type="EMBL" id="CP023778">
    <property type="protein sequence ID" value="ATL72127.1"/>
    <property type="molecule type" value="Genomic_DNA"/>
</dbReference>
<reference evidence="8 9" key="1">
    <citation type="submission" date="2017-10" db="EMBL/GenBank/DDBJ databases">
        <title>Comparative genomics between pathogenic Norcardia.</title>
        <authorList>
            <person name="Zeng L."/>
        </authorList>
    </citation>
    <scope>NUCLEOTIDE SEQUENCE [LARGE SCALE GENOMIC DNA]</scope>
    <source>
        <strain evidence="8 9">NC_YFY_NT001</strain>
    </source>
</reference>
<dbReference type="GO" id="GO:0005886">
    <property type="term" value="C:plasma membrane"/>
    <property type="evidence" value="ECO:0007669"/>
    <property type="project" value="UniProtKB-SubCell"/>
</dbReference>
<organism evidence="8 9">
    <name type="scientific">Nocardia terpenica</name>
    <dbReference type="NCBI Taxonomy" id="455432"/>
    <lineage>
        <taxon>Bacteria</taxon>
        <taxon>Bacillati</taxon>
        <taxon>Actinomycetota</taxon>
        <taxon>Actinomycetes</taxon>
        <taxon>Mycobacteriales</taxon>
        <taxon>Nocardiaceae</taxon>
        <taxon>Nocardia</taxon>
    </lineage>
</organism>
<dbReference type="Proteomes" id="UP000221961">
    <property type="component" value="Chromosome"/>
</dbReference>
<feature type="domain" description="Cardiolipin synthase N-terminal" evidence="7">
    <location>
        <begin position="34"/>
        <end position="77"/>
    </location>
</feature>
<dbReference type="AlphaFoldDB" id="A0A291RXU0"/>